<keyword evidence="2" id="KW-1185">Reference proteome</keyword>
<name>A0A3M7PX85_BRAPC</name>
<evidence type="ECO:0000313" key="2">
    <source>
        <dbReference type="Proteomes" id="UP000276133"/>
    </source>
</evidence>
<reference evidence="1 2" key="1">
    <citation type="journal article" date="2018" name="Sci. Rep.">
        <title>Genomic signatures of local adaptation to the degree of environmental predictability in rotifers.</title>
        <authorList>
            <person name="Franch-Gras L."/>
            <person name="Hahn C."/>
            <person name="Garcia-Roger E.M."/>
            <person name="Carmona M.J."/>
            <person name="Serra M."/>
            <person name="Gomez A."/>
        </authorList>
    </citation>
    <scope>NUCLEOTIDE SEQUENCE [LARGE SCALE GENOMIC DNA]</scope>
    <source>
        <strain evidence="1">HYR1</strain>
    </source>
</reference>
<protein>
    <submittedName>
        <fullName evidence="1">Uncharacterized protein</fullName>
    </submittedName>
</protein>
<dbReference type="Proteomes" id="UP000276133">
    <property type="component" value="Unassembled WGS sequence"/>
</dbReference>
<comment type="caution">
    <text evidence="1">The sequence shown here is derived from an EMBL/GenBank/DDBJ whole genome shotgun (WGS) entry which is preliminary data.</text>
</comment>
<dbReference type="AlphaFoldDB" id="A0A3M7PX85"/>
<dbReference type="EMBL" id="REGN01008340">
    <property type="protein sequence ID" value="RNA03812.1"/>
    <property type="molecule type" value="Genomic_DNA"/>
</dbReference>
<evidence type="ECO:0000313" key="1">
    <source>
        <dbReference type="EMBL" id="RNA03812.1"/>
    </source>
</evidence>
<proteinExistence type="predicted"/>
<gene>
    <name evidence="1" type="ORF">BpHYR1_021727</name>
</gene>
<accession>A0A3M7PX85</accession>
<sequence length="96" mass="11574">MNFYISDQICFLLTNGIYKCQNDLIRIYLEQSNCEKTTIEWIMICIKQMFTYLSELFQMRLRLRKKFINTRLLSPVKKDSISIARLINLIITRRNS</sequence>
<organism evidence="1 2">
    <name type="scientific">Brachionus plicatilis</name>
    <name type="common">Marine rotifer</name>
    <name type="synonym">Brachionus muelleri</name>
    <dbReference type="NCBI Taxonomy" id="10195"/>
    <lineage>
        <taxon>Eukaryota</taxon>
        <taxon>Metazoa</taxon>
        <taxon>Spiralia</taxon>
        <taxon>Gnathifera</taxon>
        <taxon>Rotifera</taxon>
        <taxon>Eurotatoria</taxon>
        <taxon>Monogononta</taxon>
        <taxon>Pseudotrocha</taxon>
        <taxon>Ploima</taxon>
        <taxon>Brachionidae</taxon>
        <taxon>Brachionus</taxon>
    </lineage>
</organism>